<sequence>MGIGINGLKPMYGSAIPLIMVQFNGQYHTLIGMIYEVLDREKRRTVGTALKRLEQRGFNQLSLTGAMETIHLVQICMENKENMSGKKNIFIASHNSKEKTISITFHPPTPPSSDPGRDSPIQGYTNSSLPTLRCVCQSALTSSNENQIQSFTESIDDNISIIHREIPRHDGSGFLRRSIHTTPVSERSSGKASVSHLVDEDIVELDDEDGYDDYTENPPGGGDRLTRLP</sequence>
<evidence type="ECO:0000313" key="2">
    <source>
        <dbReference type="EMBL" id="KAF3529927.1"/>
    </source>
</evidence>
<feature type="region of interest" description="Disordered" evidence="1">
    <location>
        <begin position="203"/>
        <end position="229"/>
    </location>
</feature>
<dbReference type="EMBL" id="QGKV02001507">
    <property type="protein sequence ID" value="KAF3529927.1"/>
    <property type="molecule type" value="Genomic_DNA"/>
</dbReference>
<feature type="compositionally biased region" description="Acidic residues" evidence="1">
    <location>
        <begin position="203"/>
        <end position="215"/>
    </location>
</feature>
<evidence type="ECO:0000256" key="1">
    <source>
        <dbReference type="SAM" id="MobiDB-lite"/>
    </source>
</evidence>
<name>A0ABQ7BC93_BRACR</name>
<protein>
    <recommendedName>
        <fullName evidence="4">Cytokinin riboside 5'-monophosphate phosphoribohydrolase</fullName>
    </recommendedName>
</protein>
<reference evidence="2 3" key="1">
    <citation type="journal article" date="2020" name="BMC Genomics">
        <title>Intraspecific diversification of the crop wild relative Brassica cretica Lam. using demographic model selection.</title>
        <authorList>
            <person name="Kioukis A."/>
            <person name="Michalopoulou V.A."/>
            <person name="Briers L."/>
            <person name="Pirintsos S."/>
            <person name="Studholme D.J."/>
            <person name="Pavlidis P."/>
            <person name="Sarris P.F."/>
        </authorList>
    </citation>
    <scope>NUCLEOTIDE SEQUENCE [LARGE SCALE GENOMIC DNA]</scope>
    <source>
        <strain evidence="3">cv. PFS-1207/04</strain>
    </source>
</reference>
<accession>A0ABQ7BC93</accession>
<organism evidence="2 3">
    <name type="scientific">Brassica cretica</name>
    <name type="common">Mustard</name>
    <dbReference type="NCBI Taxonomy" id="69181"/>
    <lineage>
        <taxon>Eukaryota</taxon>
        <taxon>Viridiplantae</taxon>
        <taxon>Streptophyta</taxon>
        <taxon>Embryophyta</taxon>
        <taxon>Tracheophyta</taxon>
        <taxon>Spermatophyta</taxon>
        <taxon>Magnoliopsida</taxon>
        <taxon>eudicotyledons</taxon>
        <taxon>Gunneridae</taxon>
        <taxon>Pentapetalae</taxon>
        <taxon>rosids</taxon>
        <taxon>malvids</taxon>
        <taxon>Brassicales</taxon>
        <taxon>Brassicaceae</taxon>
        <taxon>Brassiceae</taxon>
        <taxon>Brassica</taxon>
    </lineage>
</organism>
<feature type="region of interest" description="Disordered" evidence="1">
    <location>
        <begin position="103"/>
        <end position="125"/>
    </location>
</feature>
<dbReference type="Proteomes" id="UP000266723">
    <property type="component" value="Unassembled WGS sequence"/>
</dbReference>
<evidence type="ECO:0000313" key="3">
    <source>
        <dbReference type="Proteomes" id="UP000266723"/>
    </source>
</evidence>
<gene>
    <name evidence="2" type="ORF">DY000_02040713</name>
</gene>
<evidence type="ECO:0008006" key="4">
    <source>
        <dbReference type="Google" id="ProtNLM"/>
    </source>
</evidence>
<keyword evidence="3" id="KW-1185">Reference proteome</keyword>
<proteinExistence type="predicted"/>
<comment type="caution">
    <text evidence="2">The sequence shown here is derived from an EMBL/GenBank/DDBJ whole genome shotgun (WGS) entry which is preliminary data.</text>
</comment>